<dbReference type="InterPro" id="IPR050592">
    <property type="entry name" value="GDSL_lipolytic_enzyme"/>
</dbReference>
<evidence type="ECO:0000313" key="3">
    <source>
        <dbReference type="EMBL" id="KAL2494943.1"/>
    </source>
</evidence>
<sequence>MWSVFSLFRTLSLSMSLHAIVFSVIFINAEGGSLSKKRPFNNSISAIFVFGDSTVDSGNNNYWKTPFKANFPPYGMDFINHIPTGRYTDGRLITDFLVSYVGIKEYVPPYLDPTLSLEELMTGVSFASGASGFDPLTPTLSGVISMQKQMEYFKEYKTRLELAIGKERTEILINKAGFLISAGTNDFVINYYGTPFRRKTFTISSYEQLLLQQVQHFIQDLIDQGGRIIGLVGLPPLGCLPAVITLTLGGAFHNRECIKSLSSVGFDYNQKLQNTLKTMESYAYGAKIVYADIYTPLDEMIRNPSQFGFEEVHSGCCGSGYIETSFLCNPTSPVCFDASKYLFFDSVHPTEAAYYYIFNALRPLIDQVLKNYS</sequence>
<dbReference type="FunFam" id="3.40.50.1110:FF:000003">
    <property type="entry name" value="GDSL esterase/lipase APG"/>
    <property type="match status" value="1"/>
</dbReference>
<dbReference type="PANTHER" id="PTHR45642">
    <property type="entry name" value="GDSL ESTERASE/LIPASE EXL3"/>
    <property type="match status" value="1"/>
</dbReference>
<keyword evidence="2" id="KW-1133">Transmembrane helix</keyword>
<keyword evidence="2" id="KW-0472">Membrane</keyword>
<dbReference type="InterPro" id="IPR036514">
    <property type="entry name" value="SGNH_hydro_sf"/>
</dbReference>
<evidence type="ECO:0000256" key="2">
    <source>
        <dbReference type="SAM" id="Phobius"/>
    </source>
</evidence>
<keyword evidence="4" id="KW-1185">Reference proteome</keyword>
<gene>
    <name evidence="3" type="ORF">Fot_38700</name>
</gene>
<keyword evidence="2" id="KW-0812">Transmembrane</keyword>
<dbReference type="SUPFAM" id="SSF52266">
    <property type="entry name" value="SGNH hydrolase"/>
    <property type="match status" value="1"/>
</dbReference>
<protein>
    <submittedName>
        <fullName evidence="3">GDSL esterase/lipase</fullName>
    </submittedName>
</protein>
<organism evidence="3 4">
    <name type="scientific">Forsythia ovata</name>
    <dbReference type="NCBI Taxonomy" id="205694"/>
    <lineage>
        <taxon>Eukaryota</taxon>
        <taxon>Viridiplantae</taxon>
        <taxon>Streptophyta</taxon>
        <taxon>Embryophyta</taxon>
        <taxon>Tracheophyta</taxon>
        <taxon>Spermatophyta</taxon>
        <taxon>Magnoliopsida</taxon>
        <taxon>eudicotyledons</taxon>
        <taxon>Gunneridae</taxon>
        <taxon>Pentapetalae</taxon>
        <taxon>asterids</taxon>
        <taxon>lamiids</taxon>
        <taxon>Lamiales</taxon>
        <taxon>Oleaceae</taxon>
        <taxon>Forsythieae</taxon>
        <taxon>Forsythia</taxon>
    </lineage>
</organism>
<proteinExistence type="inferred from homology"/>
<dbReference type="InterPro" id="IPR035669">
    <property type="entry name" value="SGNH_plant_lipase-like"/>
</dbReference>
<comment type="caution">
    <text evidence="3">The sequence shown here is derived from an EMBL/GenBank/DDBJ whole genome shotgun (WGS) entry which is preliminary data.</text>
</comment>
<dbReference type="Pfam" id="PF00657">
    <property type="entry name" value="Lipase_GDSL"/>
    <property type="match status" value="1"/>
</dbReference>
<dbReference type="CDD" id="cd01837">
    <property type="entry name" value="SGNH_plant_lipase_like"/>
    <property type="match status" value="1"/>
</dbReference>
<comment type="similarity">
    <text evidence="1">Belongs to the 'GDSL' lipolytic enzyme family.</text>
</comment>
<name>A0ABD1S2I5_9LAMI</name>
<dbReference type="Proteomes" id="UP001604277">
    <property type="component" value="Unassembled WGS sequence"/>
</dbReference>
<evidence type="ECO:0000313" key="4">
    <source>
        <dbReference type="Proteomes" id="UP001604277"/>
    </source>
</evidence>
<reference evidence="4" key="1">
    <citation type="submission" date="2024-07" db="EMBL/GenBank/DDBJ databases">
        <title>Two chromosome-level genome assemblies of Korean endemic species Abeliophyllum distichum and Forsythia ovata (Oleaceae).</title>
        <authorList>
            <person name="Jang H."/>
        </authorList>
    </citation>
    <scope>NUCLEOTIDE SEQUENCE [LARGE SCALE GENOMIC DNA]</scope>
</reference>
<dbReference type="AlphaFoldDB" id="A0ABD1S2I5"/>
<dbReference type="EMBL" id="JBFOLJ010000011">
    <property type="protein sequence ID" value="KAL2494943.1"/>
    <property type="molecule type" value="Genomic_DNA"/>
</dbReference>
<feature type="transmembrane region" description="Helical" evidence="2">
    <location>
        <begin position="6"/>
        <end position="29"/>
    </location>
</feature>
<accession>A0ABD1S2I5</accession>
<dbReference type="PANTHER" id="PTHR45642:SF107">
    <property type="entry name" value="SGNH HYDROLASE-TYPE ESTERASE SUPERFAMILY PROTEIN-RELATED"/>
    <property type="match status" value="1"/>
</dbReference>
<dbReference type="Gene3D" id="3.40.50.1110">
    <property type="entry name" value="SGNH hydrolase"/>
    <property type="match status" value="1"/>
</dbReference>
<evidence type="ECO:0000256" key="1">
    <source>
        <dbReference type="ARBA" id="ARBA00008668"/>
    </source>
</evidence>
<dbReference type="InterPro" id="IPR001087">
    <property type="entry name" value="GDSL"/>
</dbReference>